<reference evidence="12 13" key="1">
    <citation type="submission" date="2018-07" db="EMBL/GenBank/DDBJ databases">
        <title>Freshwater and sediment microbial communities from various areas in North America, analyzing microbe dynamics in response to fracking.</title>
        <authorList>
            <person name="Lamendella R."/>
        </authorList>
    </citation>
    <scope>NUCLEOTIDE SEQUENCE [LARGE SCALE GENOMIC DNA]</scope>
    <source>
        <strain evidence="12 13">160A</strain>
    </source>
</reference>
<accession>A0A2T0XCI9</accession>
<dbReference type="OrthoDB" id="9763933at2"/>
<evidence type="ECO:0000256" key="10">
    <source>
        <dbReference type="SAM" id="SignalP"/>
    </source>
</evidence>
<evidence type="ECO:0000256" key="4">
    <source>
        <dbReference type="ARBA" id="ARBA00022801"/>
    </source>
</evidence>
<dbReference type="InterPro" id="IPR008979">
    <property type="entry name" value="Galactose-bd-like_sf"/>
</dbReference>
<dbReference type="SUPFAM" id="SSF75005">
    <property type="entry name" value="Arabinanase/levansucrase/invertase"/>
    <property type="match status" value="1"/>
</dbReference>
<evidence type="ECO:0000256" key="9">
    <source>
        <dbReference type="RuleBase" id="RU361187"/>
    </source>
</evidence>
<dbReference type="Proteomes" id="UP000252733">
    <property type="component" value="Unassembled WGS sequence"/>
</dbReference>
<dbReference type="SMART" id="SM00606">
    <property type="entry name" value="CBD_IV"/>
    <property type="match status" value="1"/>
</dbReference>
<dbReference type="InterPro" id="IPR006584">
    <property type="entry name" value="Cellulose-bd_IV"/>
</dbReference>
<sequence>MTNRILSLLTICLSITFSGFTQTNMPAQRPIIQTEYTADPAPMVHNDTVFLYTSHDEDDAMGFKMENWLLYSSTDMVNWTGHGIVASLDNFDWVPYDNGAWAVQCVKRNGKFYLYCPMPGGVGIGVLVADSPYGLFKDPIGKPLIQNSNHDIDPTVLIDDDGQAYMYWGNPKVYYVKLNEDMISYSGKIIQEPTTPENYQEGPWVWKRNGHYYMAYASTCCPEGIGYAMSSSPTGPWEYKGMIVDASELTRGNHPGIIEYKGKWYCFGHSYDLLKKTTPKFYERRSVDMDEMMYNPDGTIQNRDYWSVEGPEQVEPLNPFKRVEAETMSWSEGVKTRFETEWEGDFDWARGNKIADRLFVTDINHGDYIKVSGVDFSDGAESVEVSVSPIYGGEIEIRVDKIDGPVIATVDINSARKEGIWSSFTSTASNIEGIHDVYFVFRGEKDLFYFDWWKFNRNEASYN</sequence>
<dbReference type="PANTHER" id="PTHR43772">
    <property type="entry name" value="ENDO-1,4-BETA-XYLANASE"/>
    <property type="match status" value="1"/>
</dbReference>
<dbReference type="CDD" id="cd18618">
    <property type="entry name" value="GH43_Xsa43E-like"/>
    <property type="match status" value="1"/>
</dbReference>
<feature type="signal peptide" evidence="10">
    <location>
        <begin position="1"/>
        <end position="23"/>
    </location>
</feature>
<keyword evidence="4 9" id="KW-0378">Hydrolase</keyword>
<dbReference type="AlphaFoldDB" id="A0A2T0XCI9"/>
<dbReference type="SUPFAM" id="SSF49785">
    <property type="entry name" value="Galactose-binding domain-like"/>
    <property type="match status" value="1"/>
</dbReference>
<evidence type="ECO:0000313" key="12">
    <source>
        <dbReference type="EMBL" id="RCW33276.1"/>
    </source>
</evidence>
<dbReference type="Gene3D" id="2.115.10.20">
    <property type="entry name" value="Glycosyl hydrolase domain, family 43"/>
    <property type="match status" value="1"/>
</dbReference>
<keyword evidence="2" id="KW-0858">Xylan degradation</keyword>
<dbReference type="EMBL" id="QPIZ01000013">
    <property type="protein sequence ID" value="RCW33276.1"/>
    <property type="molecule type" value="Genomic_DNA"/>
</dbReference>
<dbReference type="GO" id="GO:0004553">
    <property type="term" value="F:hydrolase activity, hydrolyzing O-glycosyl compounds"/>
    <property type="evidence" value="ECO:0007669"/>
    <property type="project" value="InterPro"/>
</dbReference>
<organism evidence="12 13">
    <name type="scientific">Marinilabilia salmonicolor</name>
    <dbReference type="NCBI Taxonomy" id="989"/>
    <lineage>
        <taxon>Bacteria</taxon>
        <taxon>Pseudomonadati</taxon>
        <taxon>Bacteroidota</taxon>
        <taxon>Bacteroidia</taxon>
        <taxon>Marinilabiliales</taxon>
        <taxon>Marinilabiliaceae</taxon>
        <taxon>Marinilabilia</taxon>
    </lineage>
</organism>
<evidence type="ECO:0000313" key="13">
    <source>
        <dbReference type="Proteomes" id="UP000252733"/>
    </source>
</evidence>
<evidence type="ECO:0000256" key="1">
    <source>
        <dbReference type="ARBA" id="ARBA00009865"/>
    </source>
</evidence>
<evidence type="ECO:0000256" key="8">
    <source>
        <dbReference type="PIRSR" id="PIRSR606710-2"/>
    </source>
</evidence>
<dbReference type="CDD" id="cd04084">
    <property type="entry name" value="CBM6_xylanase-like"/>
    <property type="match status" value="1"/>
</dbReference>
<dbReference type="PROSITE" id="PS51175">
    <property type="entry name" value="CBM6"/>
    <property type="match status" value="1"/>
</dbReference>
<evidence type="ECO:0000256" key="5">
    <source>
        <dbReference type="ARBA" id="ARBA00023277"/>
    </source>
</evidence>
<dbReference type="InterPro" id="IPR005084">
    <property type="entry name" value="CBM6"/>
</dbReference>
<evidence type="ECO:0000256" key="6">
    <source>
        <dbReference type="ARBA" id="ARBA00023295"/>
    </source>
</evidence>
<feature type="domain" description="CBM6" evidence="11">
    <location>
        <begin position="321"/>
        <end position="456"/>
    </location>
</feature>
<keyword evidence="3 10" id="KW-0732">Signal</keyword>
<evidence type="ECO:0000256" key="7">
    <source>
        <dbReference type="PIRSR" id="PIRSR606710-1"/>
    </source>
</evidence>
<keyword evidence="5" id="KW-0119">Carbohydrate metabolism</keyword>
<dbReference type="GO" id="GO:0030246">
    <property type="term" value="F:carbohydrate binding"/>
    <property type="evidence" value="ECO:0007669"/>
    <property type="project" value="InterPro"/>
</dbReference>
<dbReference type="InterPro" id="IPR006710">
    <property type="entry name" value="Glyco_hydro_43"/>
</dbReference>
<gene>
    <name evidence="12" type="ORF">DFO77_11341</name>
</gene>
<dbReference type="Pfam" id="PF03422">
    <property type="entry name" value="CBM_6"/>
    <property type="match status" value="1"/>
</dbReference>
<feature type="active site" description="Proton donor" evidence="7">
    <location>
        <position position="201"/>
    </location>
</feature>
<feature type="site" description="Important for catalytic activity, responsible for pKa modulation of the active site Glu and correct orientation of both the proton donor and substrate" evidence="8">
    <location>
        <position position="153"/>
    </location>
</feature>
<proteinExistence type="inferred from homology"/>
<evidence type="ECO:0000256" key="3">
    <source>
        <dbReference type="ARBA" id="ARBA00022729"/>
    </source>
</evidence>
<dbReference type="GO" id="GO:0045493">
    <property type="term" value="P:xylan catabolic process"/>
    <property type="evidence" value="ECO:0007669"/>
    <property type="project" value="UniProtKB-KW"/>
</dbReference>
<feature type="active site" description="Proton acceptor" evidence="7">
    <location>
        <position position="39"/>
    </location>
</feature>
<name>A0A2T0XCI9_9BACT</name>
<feature type="chain" id="PRO_5030056601" evidence="10">
    <location>
        <begin position="24"/>
        <end position="463"/>
    </location>
</feature>
<dbReference type="Pfam" id="PF04616">
    <property type="entry name" value="Glyco_hydro_43"/>
    <property type="match status" value="1"/>
</dbReference>
<comment type="similarity">
    <text evidence="1 9">Belongs to the glycosyl hydrolase 43 family.</text>
</comment>
<keyword evidence="2" id="KW-0624">Polysaccharide degradation</keyword>
<dbReference type="InterPro" id="IPR052176">
    <property type="entry name" value="Glycosyl_Hydrlase_43_Enz"/>
</dbReference>
<keyword evidence="13" id="KW-1185">Reference proteome</keyword>
<evidence type="ECO:0000259" key="11">
    <source>
        <dbReference type="PROSITE" id="PS51175"/>
    </source>
</evidence>
<dbReference type="STRING" id="1168289.GCA_000259075_01258"/>
<dbReference type="RefSeq" id="WP_106153930.1">
    <property type="nucleotide sequence ID" value="NZ_PVTS01000014.1"/>
</dbReference>
<dbReference type="InterPro" id="IPR023296">
    <property type="entry name" value="Glyco_hydro_beta-prop_sf"/>
</dbReference>
<protein>
    <submittedName>
        <fullName evidence="12">Carbohydrate binding protein with CBM6 domain</fullName>
    </submittedName>
</protein>
<keyword evidence="6 9" id="KW-0326">Glycosidase</keyword>
<evidence type="ECO:0000256" key="2">
    <source>
        <dbReference type="ARBA" id="ARBA00022651"/>
    </source>
</evidence>
<comment type="caution">
    <text evidence="12">The sequence shown here is derived from an EMBL/GenBank/DDBJ whole genome shotgun (WGS) entry which is preliminary data.</text>
</comment>
<dbReference type="Gene3D" id="2.60.120.260">
    <property type="entry name" value="Galactose-binding domain-like"/>
    <property type="match status" value="1"/>
</dbReference>
<dbReference type="PANTHER" id="PTHR43772:SF2">
    <property type="entry name" value="PUTATIVE (AFU_ORTHOLOGUE AFUA_2G04480)-RELATED"/>
    <property type="match status" value="1"/>
</dbReference>